<comment type="caution">
    <text evidence="1">The sequence shown here is derived from an EMBL/GenBank/DDBJ whole genome shotgun (WGS) entry which is preliminary data.</text>
</comment>
<accession>A0A3N2C1I6</accession>
<dbReference type="Gene3D" id="3.40.50.720">
    <property type="entry name" value="NAD(P)-binding Rossmann-like Domain"/>
    <property type="match status" value="1"/>
</dbReference>
<dbReference type="Proteomes" id="UP000266915">
    <property type="component" value="Unassembled WGS sequence"/>
</dbReference>
<reference evidence="1 2" key="1">
    <citation type="submission" date="2018-11" db="EMBL/GenBank/DDBJ databases">
        <title>Sequencing the genomes of 1000 actinobacteria strains.</title>
        <authorList>
            <person name="Klenk H.-P."/>
        </authorList>
    </citation>
    <scope>NUCLEOTIDE SEQUENCE [LARGE SCALE GENOMIC DNA]</scope>
    <source>
        <strain evidence="1 2">DSM 14012</strain>
    </source>
</reference>
<organism evidence="1 2">
    <name type="scientific">Plantibacter flavus</name>
    <dbReference type="NCBI Taxonomy" id="150123"/>
    <lineage>
        <taxon>Bacteria</taxon>
        <taxon>Bacillati</taxon>
        <taxon>Actinomycetota</taxon>
        <taxon>Actinomycetes</taxon>
        <taxon>Micrococcales</taxon>
        <taxon>Microbacteriaceae</taxon>
        <taxon>Plantibacter</taxon>
    </lineage>
</organism>
<dbReference type="EMBL" id="RKHL01000001">
    <property type="protein sequence ID" value="ROR81355.1"/>
    <property type="molecule type" value="Genomic_DNA"/>
</dbReference>
<keyword evidence="2" id="KW-1185">Reference proteome</keyword>
<proteinExistence type="predicted"/>
<evidence type="ECO:0000313" key="1">
    <source>
        <dbReference type="EMBL" id="ROR81355.1"/>
    </source>
</evidence>
<sequence>MTTRLDPRRPLLWRTPHSLQVGVDEAVVLDSVRTETEQVVAALRAGFPALVERRLPDAFDIPAQEFDRVLSTLDPVIEHDDPTSGPTVTHRVVVDGASPAAELLRRLLSEQASVGLLPPESGSTGSGSQSGHVDVAVLVADFVIPPSRYTRWLRDDVPHLPVVFSDRVVRIGPFVTPGSGPCLHCVELHRTDDDPAWPAVASQLLGRRSPLDTHLLGAEVATRVTRLVLRHLDASQPILASTQLVVDAATGGVRRRVVREHSRCACRALPGIATARVDHHVAASRTRTG</sequence>
<gene>
    <name evidence="1" type="ORF">EDD42_1411</name>
</gene>
<dbReference type="RefSeq" id="WP_085510537.1">
    <property type="nucleotide sequence ID" value="NZ_FXAP01000001.1"/>
</dbReference>
<protein>
    <submittedName>
        <fullName evidence="1">Bacteriocin biosynthesis cyclodehydratase domain-containing protein</fullName>
    </submittedName>
</protein>
<name>A0A3N2C1I6_9MICO</name>
<dbReference type="InterPro" id="IPR022291">
    <property type="entry name" value="Bacteriocin_synth_cyclodeHase"/>
</dbReference>
<evidence type="ECO:0000313" key="2">
    <source>
        <dbReference type="Proteomes" id="UP000266915"/>
    </source>
</evidence>
<dbReference type="AlphaFoldDB" id="A0A3N2C1I6"/>
<dbReference type="NCBIfam" id="TIGR03882">
    <property type="entry name" value="cyclo_dehyd_2"/>
    <property type="match status" value="1"/>
</dbReference>